<feature type="binding site" evidence="10">
    <location>
        <position position="142"/>
    </location>
    <ligand>
        <name>4-amino-2-methyl-5-(diphosphooxymethyl)pyrimidine</name>
        <dbReference type="ChEBI" id="CHEBI:57841"/>
    </ligand>
</feature>
<dbReference type="EC" id="2.5.1.3" evidence="10"/>
<organism evidence="14 15">
    <name type="scientific">Neomicrococcus aestuarii</name>
    <dbReference type="NCBI Taxonomy" id="556325"/>
    <lineage>
        <taxon>Bacteria</taxon>
        <taxon>Bacillati</taxon>
        <taxon>Actinomycetota</taxon>
        <taxon>Actinomycetes</taxon>
        <taxon>Micrococcales</taxon>
        <taxon>Micrococcaceae</taxon>
        <taxon>Neomicrococcus</taxon>
    </lineage>
</organism>
<sequence length="214" mass="22020">MNLGIYLVTDRHLCGARGVVETVRQAVEAGAGTIQLRDKAASISEHLDQVEALATAIDGRTVFVVNDRLDVVLAARERGIPVDGVHVGQSDDAVLTARELLGPDAIVGLTANTPQHLDAVCALPAGTVDYVGIGVIRPTSTKPNHPPALGFDGFGALARVSPVPTVAIGGVTFGDMSRLRHEGADGVAVVSAICGAPDAAEATRALVAEWNSAH</sequence>
<evidence type="ECO:0000256" key="8">
    <source>
        <dbReference type="ARBA" id="ARBA00047851"/>
    </source>
</evidence>
<dbReference type="GO" id="GO:0004789">
    <property type="term" value="F:thiamine-phosphate diphosphorylase activity"/>
    <property type="evidence" value="ECO:0007669"/>
    <property type="project" value="UniProtKB-UniRule"/>
</dbReference>
<dbReference type="GO" id="GO:0009228">
    <property type="term" value="P:thiamine biosynthetic process"/>
    <property type="evidence" value="ECO:0007669"/>
    <property type="project" value="UniProtKB-KW"/>
</dbReference>
<evidence type="ECO:0000256" key="1">
    <source>
        <dbReference type="ARBA" id="ARBA00003814"/>
    </source>
</evidence>
<comment type="function">
    <text evidence="1 10">Condenses 4-methyl-5-(beta-hydroxyethyl)thiazole monophosphate (THZ-P) and 2-methyl-4-amino-5-hydroxymethyl pyrimidine pyrophosphate (HMP-PP) to form thiamine monophosphate (TMP).</text>
</comment>
<dbReference type="CDD" id="cd00564">
    <property type="entry name" value="TMP_TenI"/>
    <property type="match status" value="1"/>
</dbReference>
<dbReference type="EMBL" id="CP018135">
    <property type="protein sequence ID" value="APF41153.1"/>
    <property type="molecule type" value="Genomic_DNA"/>
</dbReference>
<evidence type="ECO:0000256" key="2">
    <source>
        <dbReference type="ARBA" id="ARBA00005165"/>
    </source>
</evidence>
<dbReference type="HAMAP" id="MF_00097">
    <property type="entry name" value="TMP_synthase"/>
    <property type="match status" value="1"/>
</dbReference>
<dbReference type="STRING" id="556325.BHE16_09265"/>
<dbReference type="GO" id="GO:0000287">
    <property type="term" value="F:magnesium ion binding"/>
    <property type="evidence" value="ECO:0007669"/>
    <property type="project" value="UniProtKB-UniRule"/>
</dbReference>
<dbReference type="Proteomes" id="UP000183530">
    <property type="component" value="Chromosome"/>
</dbReference>
<dbReference type="InterPro" id="IPR034291">
    <property type="entry name" value="TMP_synthase"/>
</dbReference>
<keyword evidence="3 10" id="KW-0808">Transferase</keyword>
<dbReference type="UniPathway" id="UPA00060">
    <property type="reaction ID" value="UER00141"/>
</dbReference>
<dbReference type="KEGG" id="nae:BHE16_09265"/>
<evidence type="ECO:0000256" key="11">
    <source>
        <dbReference type="RuleBase" id="RU003826"/>
    </source>
</evidence>
<dbReference type="GO" id="GO:0009229">
    <property type="term" value="P:thiamine diphosphate biosynthetic process"/>
    <property type="evidence" value="ECO:0007669"/>
    <property type="project" value="UniProtKB-UniRule"/>
</dbReference>
<evidence type="ECO:0000313" key="14">
    <source>
        <dbReference type="EMBL" id="APF41153.1"/>
    </source>
</evidence>
<evidence type="ECO:0000256" key="5">
    <source>
        <dbReference type="ARBA" id="ARBA00022842"/>
    </source>
</evidence>
<dbReference type="RefSeq" id="WP_071894624.1">
    <property type="nucleotide sequence ID" value="NZ_CP018135.1"/>
</dbReference>
<comment type="catalytic activity">
    <reaction evidence="9 10 11">
        <text>2-[(2R,5Z)-2-carboxy-4-methylthiazol-5(2H)-ylidene]ethyl phosphate + 4-amino-2-methyl-5-(diphosphooxymethyl)pyrimidine + 2 H(+) = thiamine phosphate + CO2 + diphosphate</text>
        <dbReference type="Rhea" id="RHEA:47844"/>
        <dbReference type="ChEBI" id="CHEBI:15378"/>
        <dbReference type="ChEBI" id="CHEBI:16526"/>
        <dbReference type="ChEBI" id="CHEBI:33019"/>
        <dbReference type="ChEBI" id="CHEBI:37575"/>
        <dbReference type="ChEBI" id="CHEBI:57841"/>
        <dbReference type="ChEBI" id="CHEBI:62899"/>
        <dbReference type="EC" id="2.5.1.3"/>
    </reaction>
</comment>
<feature type="binding site" evidence="10">
    <location>
        <position position="170"/>
    </location>
    <ligand>
        <name>2-[(2R,5Z)-2-carboxy-4-methylthiazol-5(2H)-ylidene]ethyl phosphate</name>
        <dbReference type="ChEBI" id="CHEBI:62899"/>
    </ligand>
</feature>
<reference evidence="14 15" key="1">
    <citation type="submission" date="2016-11" db="EMBL/GenBank/DDBJ databases">
        <title>Genome sequencing of Zhihengliuella aestuarii B18 antagonistic to Plasmodiophora brassicae.</title>
        <authorList>
            <person name="Luo Y."/>
        </authorList>
    </citation>
    <scope>NUCLEOTIDE SEQUENCE [LARGE SCALE GENOMIC DNA]</scope>
    <source>
        <strain evidence="14 15">B18</strain>
    </source>
</reference>
<keyword evidence="5 10" id="KW-0460">Magnesium</keyword>
<accession>A0A1L2ZP00</accession>
<feature type="binding site" evidence="10">
    <location>
        <position position="91"/>
    </location>
    <ligand>
        <name>Mg(2+)</name>
        <dbReference type="ChEBI" id="CHEBI:18420"/>
    </ligand>
</feature>
<dbReference type="GO" id="GO:0005737">
    <property type="term" value="C:cytoplasm"/>
    <property type="evidence" value="ECO:0007669"/>
    <property type="project" value="TreeGrafter"/>
</dbReference>
<dbReference type="SUPFAM" id="SSF51391">
    <property type="entry name" value="Thiamin phosphate synthase"/>
    <property type="match status" value="1"/>
</dbReference>
<evidence type="ECO:0000256" key="10">
    <source>
        <dbReference type="HAMAP-Rule" id="MF_00097"/>
    </source>
</evidence>
<dbReference type="InterPro" id="IPR036206">
    <property type="entry name" value="ThiamineP_synth_sf"/>
</dbReference>
<evidence type="ECO:0000313" key="15">
    <source>
        <dbReference type="Proteomes" id="UP000183530"/>
    </source>
</evidence>
<comment type="catalytic activity">
    <reaction evidence="8 10 11">
        <text>2-(2-carboxy-4-methylthiazol-5-yl)ethyl phosphate + 4-amino-2-methyl-5-(diphosphooxymethyl)pyrimidine + 2 H(+) = thiamine phosphate + CO2 + diphosphate</text>
        <dbReference type="Rhea" id="RHEA:47848"/>
        <dbReference type="ChEBI" id="CHEBI:15378"/>
        <dbReference type="ChEBI" id="CHEBI:16526"/>
        <dbReference type="ChEBI" id="CHEBI:33019"/>
        <dbReference type="ChEBI" id="CHEBI:37575"/>
        <dbReference type="ChEBI" id="CHEBI:57841"/>
        <dbReference type="ChEBI" id="CHEBI:62890"/>
        <dbReference type="EC" id="2.5.1.3"/>
    </reaction>
</comment>
<feature type="binding site" evidence="10">
    <location>
        <begin position="190"/>
        <end position="191"/>
    </location>
    <ligand>
        <name>2-[(2R,5Z)-2-carboxy-4-methylthiazol-5(2H)-ylidene]ethyl phosphate</name>
        <dbReference type="ChEBI" id="CHEBI:62899"/>
    </ligand>
</feature>
<gene>
    <name evidence="10" type="primary">thiE</name>
    <name evidence="14" type="ORF">BHE16_09265</name>
</gene>
<dbReference type="InterPro" id="IPR013785">
    <property type="entry name" value="Aldolase_TIM"/>
</dbReference>
<dbReference type="OrthoDB" id="3243336at2"/>
<evidence type="ECO:0000259" key="13">
    <source>
        <dbReference type="Pfam" id="PF02581"/>
    </source>
</evidence>
<comment type="similarity">
    <text evidence="10 11">Belongs to the thiamine-phosphate synthase family.</text>
</comment>
<proteinExistence type="inferred from homology"/>
<keyword evidence="6 10" id="KW-0784">Thiamine biosynthesis</keyword>
<comment type="cofactor">
    <cofactor evidence="10">
        <name>Mg(2+)</name>
        <dbReference type="ChEBI" id="CHEBI:18420"/>
    </cofactor>
    <text evidence="10">Binds 1 Mg(2+) ion per subunit.</text>
</comment>
<feature type="binding site" evidence="10">
    <location>
        <position position="110"/>
    </location>
    <ligand>
        <name>4-amino-2-methyl-5-(diphosphooxymethyl)pyrimidine</name>
        <dbReference type="ChEBI" id="CHEBI:57841"/>
    </ligand>
</feature>
<feature type="binding site" evidence="10">
    <location>
        <position position="67"/>
    </location>
    <ligand>
        <name>Mg(2+)</name>
        <dbReference type="ChEBI" id="CHEBI:18420"/>
    </ligand>
</feature>
<dbReference type="PANTHER" id="PTHR20857:SF15">
    <property type="entry name" value="THIAMINE-PHOSPHATE SYNTHASE"/>
    <property type="match status" value="1"/>
</dbReference>
<name>A0A1L2ZP00_9MICC</name>
<feature type="binding site" evidence="10">
    <location>
        <begin position="35"/>
        <end position="39"/>
    </location>
    <ligand>
        <name>4-amino-2-methyl-5-(diphosphooxymethyl)pyrimidine</name>
        <dbReference type="ChEBI" id="CHEBI:57841"/>
    </ligand>
</feature>
<keyword evidence="4 10" id="KW-0479">Metal-binding</keyword>
<protein>
    <recommendedName>
        <fullName evidence="10">Thiamine-phosphate synthase</fullName>
        <shortName evidence="10">TP synthase</shortName>
        <shortName evidence="10">TPS</shortName>
        <ecNumber evidence="10">2.5.1.3</ecNumber>
    </recommendedName>
    <alternativeName>
        <fullName evidence="10">Thiamine-phosphate pyrophosphorylase</fullName>
        <shortName evidence="10">TMP pyrophosphorylase</shortName>
        <shortName evidence="10">TMP-PPase</shortName>
    </alternativeName>
</protein>
<evidence type="ECO:0000256" key="3">
    <source>
        <dbReference type="ARBA" id="ARBA00022679"/>
    </source>
</evidence>
<dbReference type="Pfam" id="PF02581">
    <property type="entry name" value="TMP-TENI"/>
    <property type="match status" value="1"/>
</dbReference>
<evidence type="ECO:0000256" key="4">
    <source>
        <dbReference type="ARBA" id="ARBA00022723"/>
    </source>
</evidence>
<evidence type="ECO:0000256" key="9">
    <source>
        <dbReference type="ARBA" id="ARBA00047883"/>
    </source>
</evidence>
<dbReference type="PANTHER" id="PTHR20857">
    <property type="entry name" value="THIAMINE-PHOSPHATE PYROPHOSPHORYLASE"/>
    <property type="match status" value="1"/>
</dbReference>
<evidence type="ECO:0000256" key="7">
    <source>
        <dbReference type="ARBA" id="ARBA00047334"/>
    </source>
</evidence>
<comment type="pathway">
    <text evidence="2 10 12">Cofactor biosynthesis; thiamine diphosphate biosynthesis; thiamine phosphate from 4-amino-2-methyl-5-diphosphomethylpyrimidine and 4-methyl-5-(2-phosphoethyl)-thiazole: step 1/1.</text>
</comment>
<evidence type="ECO:0000256" key="6">
    <source>
        <dbReference type="ARBA" id="ARBA00022977"/>
    </source>
</evidence>
<feature type="domain" description="Thiamine phosphate synthase/TenI" evidence="13">
    <location>
        <begin position="5"/>
        <end position="193"/>
    </location>
</feature>
<evidence type="ECO:0000256" key="12">
    <source>
        <dbReference type="RuleBase" id="RU004253"/>
    </source>
</evidence>
<comment type="catalytic activity">
    <reaction evidence="7 10 11">
        <text>4-methyl-5-(2-phosphooxyethyl)-thiazole + 4-amino-2-methyl-5-(diphosphooxymethyl)pyrimidine + H(+) = thiamine phosphate + diphosphate</text>
        <dbReference type="Rhea" id="RHEA:22328"/>
        <dbReference type="ChEBI" id="CHEBI:15378"/>
        <dbReference type="ChEBI" id="CHEBI:33019"/>
        <dbReference type="ChEBI" id="CHEBI:37575"/>
        <dbReference type="ChEBI" id="CHEBI:57841"/>
        <dbReference type="ChEBI" id="CHEBI:58296"/>
        <dbReference type="EC" id="2.5.1.3"/>
    </reaction>
</comment>
<keyword evidence="15" id="KW-1185">Reference proteome</keyword>
<dbReference type="NCBIfam" id="TIGR00693">
    <property type="entry name" value="thiE"/>
    <property type="match status" value="1"/>
</dbReference>
<dbReference type="InterPro" id="IPR022998">
    <property type="entry name" value="ThiamineP_synth_TenI"/>
</dbReference>
<dbReference type="AlphaFoldDB" id="A0A1L2ZP00"/>
<feature type="binding site" evidence="10">
    <location>
        <begin position="139"/>
        <end position="141"/>
    </location>
    <ligand>
        <name>2-[(2R,5Z)-2-carboxy-4-methylthiazol-5(2H)-ylidene]ethyl phosphate</name>
        <dbReference type="ChEBI" id="CHEBI:62899"/>
    </ligand>
</feature>
<feature type="binding site" evidence="10">
    <location>
        <position position="66"/>
    </location>
    <ligand>
        <name>4-amino-2-methyl-5-(diphosphooxymethyl)pyrimidine</name>
        <dbReference type="ChEBI" id="CHEBI:57841"/>
    </ligand>
</feature>
<dbReference type="Gene3D" id="3.20.20.70">
    <property type="entry name" value="Aldolase class I"/>
    <property type="match status" value="1"/>
</dbReference>